<evidence type="ECO:0000259" key="1">
    <source>
        <dbReference type="PROSITE" id="PS50887"/>
    </source>
</evidence>
<proteinExistence type="predicted"/>
<dbReference type="InterPro" id="IPR029787">
    <property type="entry name" value="Nucleotide_cyclase"/>
</dbReference>
<reference evidence="2" key="1">
    <citation type="journal article" date="2014" name="Front. Microbiol.">
        <title>High frequency of phylogenetically diverse reductive dehalogenase-homologous genes in deep subseafloor sedimentary metagenomes.</title>
        <authorList>
            <person name="Kawai M."/>
            <person name="Futagami T."/>
            <person name="Toyoda A."/>
            <person name="Takaki Y."/>
            <person name="Nishi S."/>
            <person name="Hori S."/>
            <person name="Arai W."/>
            <person name="Tsubouchi T."/>
            <person name="Morono Y."/>
            <person name="Uchiyama I."/>
            <person name="Ito T."/>
            <person name="Fujiyama A."/>
            <person name="Inagaki F."/>
            <person name="Takami H."/>
        </authorList>
    </citation>
    <scope>NUCLEOTIDE SEQUENCE</scope>
    <source>
        <strain evidence="2">Expedition CK06-06</strain>
    </source>
</reference>
<dbReference type="Gene3D" id="3.30.70.270">
    <property type="match status" value="1"/>
</dbReference>
<dbReference type="InterPro" id="IPR043128">
    <property type="entry name" value="Rev_trsase/Diguanyl_cyclase"/>
</dbReference>
<dbReference type="PROSITE" id="PS50887">
    <property type="entry name" value="GGDEF"/>
    <property type="match status" value="1"/>
</dbReference>
<organism evidence="2">
    <name type="scientific">marine sediment metagenome</name>
    <dbReference type="NCBI Taxonomy" id="412755"/>
    <lineage>
        <taxon>unclassified sequences</taxon>
        <taxon>metagenomes</taxon>
        <taxon>ecological metagenomes</taxon>
    </lineage>
</organism>
<name>X0X0K6_9ZZZZ</name>
<evidence type="ECO:0000313" key="2">
    <source>
        <dbReference type="EMBL" id="GAG18531.1"/>
    </source>
</evidence>
<feature type="domain" description="GGDEF" evidence="1">
    <location>
        <begin position="1"/>
        <end position="58"/>
    </location>
</feature>
<feature type="non-terminal residue" evidence="2">
    <location>
        <position position="1"/>
    </location>
</feature>
<dbReference type="InterPro" id="IPR000160">
    <property type="entry name" value="GGDEF_dom"/>
</dbReference>
<dbReference type="SUPFAM" id="SSF55073">
    <property type="entry name" value="Nucleotide cyclase"/>
    <property type="match status" value="1"/>
</dbReference>
<dbReference type="AlphaFoldDB" id="X0X0K6"/>
<accession>X0X0K6</accession>
<protein>
    <recommendedName>
        <fullName evidence="1">GGDEF domain-containing protein</fullName>
    </recommendedName>
</protein>
<dbReference type="EMBL" id="BARS01038082">
    <property type="protein sequence ID" value="GAG18531.1"/>
    <property type="molecule type" value="Genomic_DNA"/>
</dbReference>
<sequence>AAETIRTRVEEMFGVTVSIGIATFPDNTKNVYELRPLADATMYISKKNGGNQTNLCDKIPVSE</sequence>
<gene>
    <name evidence="2" type="ORF">S01H1_58300</name>
</gene>
<dbReference type="Pfam" id="PF00990">
    <property type="entry name" value="GGDEF"/>
    <property type="match status" value="1"/>
</dbReference>
<comment type="caution">
    <text evidence="2">The sequence shown here is derived from an EMBL/GenBank/DDBJ whole genome shotgun (WGS) entry which is preliminary data.</text>
</comment>